<dbReference type="PANTHER" id="PTHR10556">
    <property type="entry name" value="3-OXO-5-ALPHA-STEROID 4-DEHYDROGENASE"/>
    <property type="match status" value="1"/>
</dbReference>
<evidence type="ECO:0000256" key="8">
    <source>
        <dbReference type="ARBA" id="ARBA00022989"/>
    </source>
</evidence>
<dbReference type="InterPro" id="IPR001104">
    <property type="entry name" value="3-oxo-5_a-steroid_4-DH_C"/>
</dbReference>
<keyword evidence="11 17" id="KW-0472">Membrane</keyword>
<evidence type="ECO:0000313" key="19">
    <source>
        <dbReference type="EMBL" id="MBO8429373.1"/>
    </source>
</evidence>
<keyword evidence="5" id="KW-0256">Endoplasmic reticulum</keyword>
<sequence length="244" mass="28166">MAGIAAIVFFTLYHITAGYGKFVTGKWGITVNNKLGWVLMESPVFILMTILWICSDRMLQPAILVIFILFQLHYFQRSFIFPLILKGKGRMPIAIVAMGALFNMLNAAMQGGWLFYVSEPDRYGLQWLCTPQFVCGTIVFLAGMAINIHSDSVIRHLRKDPADTGHYLPEKGLYRYVTSANYFGELMEWCGFALLTWSWAGAVFALWTFANLVPRSDTIYKRYKTEFKEQMQEKRLKRIFPYIY</sequence>
<evidence type="ECO:0000256" key="16">
    <source>
        <dbReference type="ARBA" id="ARBA00049166"/>
    </source>
</evidence>
<evidence type="ECO:0000256" key="15">
    <source>
        <dbReference type="ARBA" id="ARBA00042579"/>
    </source>
</evidence>
<dbReference type="GO" id="GO:0006694">
    <property type="term" value="P:steroid biosynthetic process"/>
    <property type="evidence" value="ECO:0007669"/>
    <property type="project" value="TreeGrafter"/>
</dbReference>
<dbReference type="GO" id="GO:0016020">
    <property type="term" value="C:membrane"/>
    <property type="evidence" value="ECO:0007669"/>
    <property type="project" value="InterPro"/>
</dbReference>
<dbReference type="InterPro" id="IPR039357">
    <property type="entry name" value="SRD5A/TECR"/>
</dbReference>
<evidence type="ECO:0000256" key="10">
    <source>
        <dbReference type="ARBA" id="ARBA00023098"/>
    </source>
</evidence>
<dbReference type="FunFam" id="1.20.120.1630:FF:000014">
    <property type="entry name" value="Steroid 5-alpha reductase, putative"/>
    <property type="match status" value="1"/>
</dbReference>
<evidence type="ECO:0000256" key="5">
    <source>
        <dbReference type="ARBA" id="ARBA00022824"/>
    </source>
</evidence>
<keyword evidence="6" id="KW-0492">Microsome</keyword>
<dbReference type="GO" id="GO:0003865">
    <property type="term" value="F:3-oxo-5-alpha-steroid 4-dehydrogenase activity"/>
    <property type="evidence" value="ECO:0007669"/>
    <property type="project" value="InterPro"/>
</dbReference>
<evidence type="ECO:0000256" key="11">
    <source>
        <dbReference type="ARBA" id="ARBA00023136"/>
    </source>
</evidence>
<feature type="domain" description="3-oxo-5-alpha-steroid 4-dehydrogenase C-terminal" evidence="18">
    <location>
        <begin position="90"/>
        <end position="244"/>
    </location>
</feature>
<comment type="subcellular location">
    <subcellularLocation>
        <location evidence="1">Endoplasmic reticulum membrane</location>
        <topology evidence="1">Multi-pass membrane protein</topology>
    </subcellularLocation>
    <subcellularLocation>
        <location evidence="2">Microsome membrane</location>
    </subcellularLocation>
</comment>
<keyword evidence="3 17" id="KW-0812">Transmembrane</keyword>
<keyword evidence="9" id="KW-0560">Oxidoreductase</keyword>
<evidence type="ECO:0000256" key="17">
    <source>
        <dbReference type="SAM" id="Phobius"/>
    </source>
</evidence>
<name>A0A9D9DMH1_9BACT</name>
<dbReference type="Pfam" id="PF02544">
    <property type="entry name" value="Steroid_dh"/>
    <property type="match status" value="1"/>
</dbReference>
<evidence type="ECO:0000256" key="3">
    <source>
        <dbReference type="ARBA" id="ARBA00022692"/>
    </source>
</evidence>
<dbReference type="Gene3D" id="1.20.120.1630">
    <property type="match status" value="1"/>
</dbReference>
<evidence type="ECO:0000256" key="6">
    <source>
        <dbReference type="ARBA" id="ARBA00022848"/>
    </source>
</evidence>
<evidence type="ECO:0000256" key="7">
    <source>
        <dbReference type="ARBA" id="ARBA00022857"/>
    </source>
</evidence>
<dbReference type="EMBL" id="JADINB010000125">
    <property type="protein sequence ID" value="MBO8429373.1"/>
    <property type="molecule type" value="Genomic_DNA"/>
</dbReference>
<evidence type="ECO:0000256" key="13">
    <source>
        <dbReference type="ARBA" id="ARBA00039428"/>
    </source>
</evidence>
<comment type="caution">
    <text evidence="19">The sequence shown here is derived from an EMBL/GenBank/DDBJ whole genome shotgun (WGS) entry which is preliminary data.</text>
</comment>
<keyword evidence="10" id="KW-0443">Lipid metabolism</keyword>
<comment type="catalytic activity">
    <reaction evidence="16">
        <text>androst-4-ene-3,17-dione + NADPH + H(+) = 5alpha-androstan-3,17-dione + NADP(+)</text>
        <dbReference type="Rhea" id="RHEA:50816"/>
        <dbReference type="ChEBI" id="CHEBI:15378"/>
        <dbReference type="ChEBI" id="CHEBI:15994"/>
        <dbReference type="ChEBI" id="CHEBI:16422"/>
        <dbReference type="ChEBI" id="CHEBI:57783"/>
        <dbReference type="ChEBI" id="CHEBI:58349"/>
    </reaction>
    <physiologicalReaction direction="left-to-right" evidence="16">
        <dbReference type="Rhea" id="RHEA:50817"/>
    </physiologicalReaction>
</comment>
<dbReference type="GO" id="GO:0030154">
    <property type="term" value="P:cell differentiation"/>
    <property type="evidence" value="ECO:0007669"/>
    <property type="project" value="UniProtKB-KW"/>
</dbReference>
<organism evidence="19 20">
    <name type="scientific">Candidatus Egerieousia excrementavium</name>
    <dbReference type="NCBI Taxonomy" id="2840778"/>
    <lineage>
        <taxon>Bacteria</taxon>
        <taxon>Pseudomonadati</taxon>
        <taxon>Bacteroidota</taxon>
        <taxon>Bacteroidia</taxon>
        <taxon>Bacteroidales</taxon>
        <taxon>Candidatus Egerieousia</taxon>
    </lineage>
</organism>
<gene>
    <name evidence="19" type="ORF">IAC68_05545</name>
</gene>
<comment type="function">
    <text evidence="12">Converts testosterone into 5-alpha-dihydrotestosterone and progesterone or corticosterone into their corresponding 5-alpha-3-oxosteroids. It plays a central role in sexual differentiation and androgen physiology.</text>
</comment>
<feature type="transmembrane region" description="Helical" evidence="17">
    <location>
        <begin position="36"/>
        <end position="55"/>
    </location>
</feature>
<evidence type="ECO:0000256" key="4">
    <source>
        <dbReference type="ARBA" id="ARBA00022782"/>
    </source>
</evidence>
<keyword evidence="8 17" id="KW-1133">Transmembrane helix</keyword>
<reference evidence="19" key="1">
    <citation type="submission" date="2020-10" db="EMBL/GenBank/DDBJ databases">
        <authorList>
            <person name="Gilroy R."/>
        </authorList>
    </citation>
    <scope>NUCLEOTIDE SEQUENCE</scope>
    <source>
        <strain evidence="19">15467</strain>
    </source>
</reference>
<keyword evidence="4" id="KW-0221">Differentiation</keyword>
<dbReference type="PIRSF" id="PIRSF015596">
    <property type="entry name" value="5_alpha-SR2"/>
    <property type="match status" value="1"/>
</dbReference>
<protein>
    <recommendedName>
        <fullName evidence="13">3-oxo-5-alpha-steroid 4-dehydrogenase 1</fullName>
    </recommendedName>
    <alternativeName>
        <fullName evidence="14">SR type 1</fullName>
    </alternativeName>
    <alternativeName>
        <fullName evidence="15">Steroid 5-alpha-reductase 1</fullName>
    </alternativeName>
</protein>
<accession>A0A9D9DMH1</accession>
<feature type="transmembrane region" description="Helical" evidence="17">
    <location>
        <begin position="128"/>
        <end position="148"/>
    </location>
</feature>
<evidence type="ECO:0000256" key="12">
    <source>
        <dbReference type="ARBA" id="ARBA00037789"/>
    </source>
</evidence>
<reference evidence="19" key="2">
    <citation type="journal article" date="2021" name="PeerJ">
        <title>Extensive microbial diversity within the chicken gut microbiome revealed by metagenomics and culture.</title>
        <authorList>
            <person name="Gilroy R."/>
            <person name="Ravi A."/>
            <person name="Getino M."/>
            <person name="Pursley I."/>
            <person name="Horton D.L."/>
            <person name="Alikhan N.F."/>
            <person name="Baker D."/>
            <person name="Gharbi K."/>
            <person name="Hall N."/>
            <person name="Watson M."/>
            <person name="Adriaenssens E.M."/>
            <person name="Foster-Nyarko E."/>
            <person name="Jarju S."/>
            <person name="Secka A."/>
            <person name="Antonio M."/>
            <person name="Oren A."/>
            <person name="Chaudhuri R.R."/>
            <person name="La Ragione R."/>
            <person name="Hildebrand F."/>
            <person name="Pallen M.J."/>
        </authorList>
    </citation>
    <scope>NUCLEOTIDE SEQUENCE</scope>
    <source>
        <strain evidence="19">15467</strain>
    </source>
</reference>
<dbReference type="Proteomes" id="UP000823635">
    <property type="component" value="Unassembled WGS sequence"/>
</dbReference>
<dbReference type="PANTHER" id="PTHR10556:SF57">
    <property type="entry name" value="3-OXO-5-ALPHA-STEROID 4-DEHYDROGENASE 1"/>
    <property type="match status" value="1"/>
</dbReference>
<evidence type="ECO:0000259" key="18">
    <source>
        <dbReference type="Pfam" id="PF02544"/>
    </source>
</evidence>
<proteinExistence type="predicted"/>
<evidence type="ECO:0000256" key="2">
    <source>
        <dbReference type="ARBA" id="ARBA00004524"/>
    </source>
</evidence>
<feature type="transmembrane region" description="Helical" evidence="17">
    <location>
        <begin position="91"/>
        <end position="116"/>
    </location>
</feature>
<dbReference type="InterPro" id="IPR016636">
    <property type="entry name" value="3-oxo-5-alpha-steroid_4-DH"/>
</dbReference>
<feature type="transmembrane region" description="Helical" evidence="17">
    <location>
        <begin position="62"/>
        <end position="85"/>
    </location>
</feature>
<evidence type="ECO:0000256" key="9">
    <source>
        <dbReference type="ARBA" id="ARBA00023002"/>
    </source>
</evidence>
<evidence type="ECO:0000313" key="20">
    <source>
        <dbReference type="Proteomes" id="UP000823635"/>
    </source>
</evidence>
<evidence type="ECO:0000256" key="14">
    <source>
        <dbReference type="ARBA" id="ARBA00041664"/>
    </source>
</evidence>
<keyword evidence="7" id="KW-0521">NADP</keyword>
<feature type="transmembrane region" description="Helical" evidence="17">
    <location>
        <begin position="192"/>
        <end position="213"/>
    </location>
</feature>
<dbReference type="AlphaFoldDB" id="A0A9D9DMH1"/>
<dbReference type="PROSITE" id="PS50244">
    <property type="entry name" value="S5A_REDUCTASE"/>
    <property type="match status" value="1"/>
</dbReference>
<evidence type="ECO:0000256" key="1">
    <source>
        <dbReference type="ARBA" id="ARBA00004477"/>
    </source>
</evidence>